<evidence type="ECO:0000256" key="1">
    <source>
        <dbReference type="SAM" id="MobiDB-lite"/>
    </source>
</evidence>
<sequence>MTRVQEPESSKRKLSVTAGSSDASSAKKVKATEDSASPKPANAELKPTSGDDGTSAEPTPKKDATASEESPSAKKDVNDKSADNGVQEEGKKKFDIAGPGPYTFFFWGSFMTLPLEQVLEENESIWLKDACMDAWSRISAYPEEEREEIVDDHIGDINRWEIVLEDDAWEDEDGRAEALSESYEEQKDGDAMTTDSTWWEIDLQRAEPEGDGPAVKVDVDEETWWATAVRQADKTGQMAMEVMSDFISPML</sequence>
<comment type="caution">
    <text evidence="2">The sequence shown here is derived from an EMBL/GenBank/DDBJ whole genome shotgun (WGS) entry which is preliminary data.</text>
</comment>
<evidence type="ECO:0000313" key="2">
    <source>
        <dbReference type="EMBL" id="TCD65053.1"/>
    </source>
</evidence>
<name>A0A4R0REA1_9APHY</name>
<organism evidence="2 3">
    <name type="scientific">Steccherinum ochraceum</name>
    <dbReference type="NCBI Taxonomy" id="92696"/>
    <lineage>
        <taxon>Eukaryota</taxon>
        <taxon>Fungi</taxon>
        <taxon>Dikarya</taxon>
        <taxon>Basidiomycota</taxon>
        <taxon>Agaricomycotina</taxon>
        <taxon>Agaricomycetes</taxon>
        <taxon>Polyporales</taxon>
        <taxon>Steccherinaceae</taxon>
        <taxon>Steccherinum</taxon>
    </lineage>
</organism>
<dbReference type="OrthoDB" id="2803964at2759"/>
<reference evidence="2 3" key="1">
    <citation type="submission" date="2018-11" db="EMBL/GenBank/DDBJ databases">
        <title>Genome assembly of Steccherinum ochraceum LE-BIN_3174, the white-rot fungus of the Steccherinaceae family (The Residual Polyporoid clade, Polyporales, Basidiomycota).</title>
        <authorList>
            <person name="Fedorova T.V."/>
            <person name="Glazunova O.A."/>
            <person name="Landesman E.O."/>
            <person name="Moiseenko K.V."/>
            <person name="Psurtseva N.V."/>
            <person name="Savinova O.S."/>
            <person name="Shakhova N.V."/>
            <person name="Tyazhelova T.V."/>
            <person name="Vasina D.V."/>
        </authorList>
    </citation>
    <scope>NUCLEOTIDE SEQUENCE [LARGE SCALE GENOMIC DNA]</scope>
    <source>
        <strain evidence="2 3">LE-BIN_3174</strain>
    </source>
</reference>
<dbReference type="AlphaFoldDB" id="A0A4R0REA1"/>
<keyword evidence="3" id="KW-1185">Reference proteome</keyword>
<dbReference type="Proteomes" id="UP000292702">
    <property type="component" value="Unassembled WGS sequence"/>
</dbReference>
<gene>
    <name evidence="2" type="ORF">EIP91_003291</name>
</gene>
<proteinExistence type="predicted"/>
<evidence type="ECO:0000313" key="3">
    <source>
        <dbReference type="Proteomes" id="UP000292702"/>
    </source>
</evidence>
<dbReference type="EMBL" id="RWJN01000201">
    <property type="protein sequence ID" value="TCD65053.1"/>
    <property type="molecule type" value="Genomic_DNA"/>
</dbReference>
<feature type="region of interest" description="Disordered" evidence="1">
    <location>
        <begin position="1"/>
        <end position="94"/>
    </location>
</feature>
<accession>A0A4R0REA1</accession>
<feature type="compositionally biased region" description="Basic and acidic residues" evidence="1">
    <location>
        <begin position="59"/>
        <end position="94"/>
    </location>
</feature>
<protein>
    <submittedName>
        <fullName evidence="2">Uncharacterized protein</fullName>
    </submittedName>
</protein>
<feature type="compositionally biased region" description="Basic and acidic residues" evidence="1">
    <location>
        <begin position="1"/>
        <end position="11"/>
    </location>
</feature>